<accession>A0A0U4IYI3</accession>
<evidence type="ECO:0000313" key="1">
    <source>
        <dbReference type="EMBL" id="ALY10583.1"/>
    </source>
</evidence>
<sequence>MSEHKKDNIVRCYPGTRQGRSYIAVVISEGVVEFGGTDCVRVQQYDAGRRGDTDYLALTHVDVLGRVEGSTGYVQTFADALSASDIPLDDIVIEDRAQSLKAQKIIKGFRGVKL</sequence>
<organism evidence="1 2">
    <name type="scientific">Arthrobacter phage Tank</name>
    <dbReference type="NCBI Taxonomy" id="1772319"/>
    <lineage>
        <taxon>Viruses</taxon>
        <taxon>Duplodnaviria</taxon>
        <taxon>Heunggongvirae</taxon>
        <taxon>Uroviricota</taxon>
        <taxon>Caudoviricetes</taxon>
        <taxon>Tankvirus</taxon>
        <taxon>Tankvirus tank</taxon>
    </lineage>
</organism>
<reference evidence="1 2" key="1">
    <citation type="submission" date="2015-11" db="EMBL/GenBank/DDBJ databases">
        <authorList>
            <person name="Menninger J.E."/>
            <person name="Lamey M.E."/>
            <person name="Lindemann J.M."/>
            <person name="Martynyuk T."/>
            <person name="Mele F.E."/>
            <person name="Nabua C.T."/>
            <person name="Napoli C.K."/>
            <person name="Santiago L.M."/>
            <person name="Sweetman A.T."/>
            <person name="Weinstein J.L."/>
            <person name="Barrett N.A."/>
            <person name="Buerkert T.R."/>
            <person name="Cautela J.A."/>
            <person name="Egan M.S."/>
            <person name="Erb J.E."/>
            <person name="Garrigan K.E."/>
            <person name="Hagan D.J."/>
            <person name="Hartwell M.C."/>
            <person name="Hyduchak K.M."/>
            <person name="Jacob A.E."/>
            <person name="DeNigris D.M."/>
            <person name="London S.C."/>
            <person name="King-Smith C."/>
            <person name="Lee-Soety J.Y."/>
            <person name="Bradley K.W."/>
            <person name="Asai D.J."/>
            <person name="Bowman C.A."/>
            <person name="Russell D.A."/>
            <person name="Pope W.H."/>
            <person name="Jacobs-Sera D."/>
            <person name="Hendrix R.W."/>
            <person name="Hatfull G.F."/>
        </authorList>
    </citation>
    <scope>NUCLEOTIDE SEQUENCE [LARGE SCALE GENOMIC DNA]</scope>
</reference>
<name>A0A0U4IYI3_9CAUD</name>
<dbReference type="KEGG" id="vg:40079963"/>
<dbReference type="RefSeq" id="YP_009604073.1">
    <property type="nucleotide sequence ID" value="NC_041961.1"/>
</dbReference>
<proteinExistence type="predicted"/>
<evidence type="ECO:0000313" key="2">
    <source>
        <dbReference type="Proteomes" id="UP000224284"/>
    </source>
</evidence>
<keyword evidence="2" id="KW-1185">Reference proteome</keyword>
<gene>
    <name evidence="1" type="primary">48</name>
    <name evidence="1" type="ORF">TANK_48</name>
</gene>
<protein>
    <submittedName>
        <fullName evidence="1">Uncharacterized protein</fullName>
    </submittedName>
</protein>
<dbReference type="EMBL" id="KU160669">
    <property type="protein sequence ID" value="ALY10583.1"/>
    <property type="molecule type" value="Genomic_DNA"/>
</dbReference>
<dbReference type="GeneID" id="40079963"/>
<dbReference type="Proteomes" id="UP000224284">
    <property type="component" value="Segment"/>
</dbReference>